<protein>
    <submittedName>
        <fullName evidence="2">WD repeat domain 27</fullName>
    </submittedName>
</protein>
<dbReference type="PANTHER" id="PTHR44525:SF1">
    <property type="entry name" value="WD REPEAT-CONTAINING PROTEIN 27"/>
    <property type="match status" value="1"/>
</dbReference>
<dbReference type="Gene3D" id="2.130.10.10">
    <property type="entry name" value="YVTN repeat-like/Quinoprotein amine dehydrogenase"/>
    <property type="match status" value="1"/>
</dbReference>
<evidence type="ECO:0000313" key="2">
    <source>
        <dbReference type="EMBL" id="KAF6509065.1"/>
    </source>
</evidence>
<dbReference type="EMBL" id="JACASE010000001">
    <property type="protein sequence ID" value="KAF6509065.1"/>
    <property type="molecule type" value="Genomic_DNA"/>
</dbReference>
<keyword evidence="3" id="KW-1185">Reference proteome</keyword>
<dbReference type="PROSITE" id="PS50294">
    <property type="entry name" value="WD_REPEATS_REGION"/>
    <property type="match status" value="1"/>
</dbReference>
<dbReference type="SMART" id="SM00320">
    <property type="entry name" value="WD40"/>
    <property type="match status" value="2"/>
</dbReference>
<feature type="repeat" description="WD" evidence="1">
    <location>
        <begin position="133"/>
        <end position="175"/>
    </location>
</feature>
<gene>
    <name evidence="2" type="ORF">HJG63_020600</name>
</gene>
<evidence type="ECO:0000256" key="1">
    <source>
        <dbReference type="PROSITE-ProRule" id="PRU00221"/>
    </source>
</evidence>
<proteinExistence type="predicted"/>
<name>A0A7J8KJR1_ROUAE</name>
<organism evidence="2 3">
    <name type="scientific">Rousettus aegyptiacus</name>
    <name type="common">Egyptian fruit bat</name>
    <name type="synonym">Pteropus aegyptiacus</name>
    <dbReference type="NCBI Taxonomy" id="9407"/>
    <lineage>
        <taxon>Eukaryota</taxon>
        <taxon>Metazoa</taxon>
        <taxon>Chordata</taxon>
        <taxon>Craniata</taxon>
        <taxon>Vertebrata</taxon>
        <taxon>Euteleostomi</taxon>
        <taxon>Mammalia</taxon>
        <taxon>Eutheria</taxon>
        <taxon>Laurasiatheria</taxon>
        <taxon>Chiroptera</taxon>
        <taxon>Yinpterochiroptera</taxon>
        <taxon>Pteropodoidea</taxon>
        <taxon>Pteropodidae</taxon>
        <taxon>Rousettinae</taxon>
        <taxon>Rousettus</taxon>
    </lineage>
</organism>
<comment type="caution">
    <text evidence="2">The sequence shown here is derived from an EMBL/GenBank/DDBJ whole genome shotgun (WGS) entry which is preliminary data.</text>
</comment>
<accession>A0A7J8KJR1</accession>
<dbReference type="InterPro" id="IPR042411">
    <property type="entry name" value="WDR27"/>
</dbReference>
<dbReference type="SUPFAM" id="SSF50978">
    <property type="entry name" value="WD40 repeat-like"/>
    <property type="match status" value="1"/>
</dbReference>
<sequence>MEEPRGDFCADEGCAGDVVVEKYLAESKVSASHVQLACRGPHCAFPVDGNELRVWNAEDPSCQLLILRGHHQPITAVAFGNTVDPLLICSASEDYVIKWSLEECREKVLQGSPPRGIIVGALLGKSQSTLTELEGHQGPVTAAEFCSWQAHVIISVSEDRSFKVWDHRLGSLMYSSSVLAASPLLSLFVDGRSQQLVTGCAAGQLWIFSVVEGHHYRCVTHVDLRKQGESFFTRRAGSHRCRPLGESQLPSASDLDHGDSSEVALPVLGLAPCDLSLALHPECAS</sequence>
<keyword evidence="1" id="KW-0853">WD repeat</keyword>
<dbReference type="AlphaFoldDB" id="A0A7J8KJR1"/>
<dbReference type="InterPro" id="IPR001680">
    <property type="entry name" value="WD40_rpt"/>
</dbReference>
<dbReference type="InterPro" id="IPR036322">
    <property type="entry name" value="WD40_repeat_dom_sf"/>
</dbReference>
<dbReference type="PANTHER" id="PTHR44525">
    <property type="entry name" value="WD REPEAT-CONTAINING PROTEIN 27"/>
    <property type="match status" value="1"/>
</dbReference>
<evidence type="ECO:0000313" key="3">
    <source>
        <dbReference type="Proteomes" id="UP000593571"/>
    </source>
</evidence>
<dbReference type="Proteomes" id="UP000593571">
    <property type="component" value="Unassembled WGS sequence"/>
</dbReference>
<reference evidence="2 3" key="1">
    <citation type="journal article" date="2020" name="Nature">
        <title>Six reference-quality genomes reveal evolution of bat adaptations.</title>
        <authorList>
            <person name="Jebb D."/>
            <person name="Huang Z."/>
            <person name="Pippel M."/>
            <person name="Hughes G.M."/>
            <person name="Lavrichenko K."/>
            <person name="Devanna P."/>
            <person name="Winkler S."/>
            <person name="Jermiin L.S."/>
            <person name="Skirmuntt E.C."/>
            <person name="Katzourakis A."/>
            <person name="Burkitt-Gray L."/>
            <person name="Ray D.A."/>
            <person name="Sullivan K.A.M."/>
            <person name="Roscito J.G."/>
            <person name="Kirilenko B.M."/>
            <person name="Davalos L.M."/>
            <person name="Corthals A.P."/>
            <person name="Power M.L."/>
            <person name="Jones G."/>
            <person name="Ransome R.D."/>
            <person name="Dechmann D.K.N."/>
            <person name="Locatelli A.G."/>
            <person name="Puechmaille S.J."/>
            <person name="Fedrigo O."/>
            <person name="Jarvis E.D."/>
            <person name="Hiller M."/>
            <person name="Vernes S.C."/>
            <person name="Myers E.W."/>
            <person name="Teeling E.C."/>
        </authorList>
    </citation>
    <scope>NUCLEOTIDE SEQUENCE [LARGE SCALE GENOMIC DNA]</scope>
    <source>
        <strain evidence="2">MRouAeg1</strain>
        <tissue evidence="2">Muscle</tissue>
    </source>
</reference>
<dbReference type="PROSITE" id="PS50082">
    <property type="entry name" value="WD_REPEATS_2"/>
    <property type="match status" value="1"/>
</dbReference>
<dbReference type="Pfam" id="PF00400">
    <property type="entry name" value="WD40"/>
    <property type="match status" value="1"/>
</dbReference>
<dbReference type="InterPro" id="IPR015943">
    <property type="entry name" value="WD40/YVTN_repeat-like_dom_sf"/>
</dbReference>